<dbReference type="Proteomes" id="UP001548713">
    <property type="component" value="Unassembled WGS sequence"/>
</dbReference>
<dbReference type="PANTHER" id="PTHR46145:SF4">
    <property type="entry name" value="HEPARANASE"/>
    <property type="match status" value="1"/>
</dbReference>
<dbReference type="PROSITE" id="PS51257">
    <property type="entry name" value="PROKAR_LIPOPROTEIN"/>
    <property type="match status" value="1"/>
</dbReference>
<feature type="signal peptide" evidence="1">
    <location>
        <begin position="1"/>
        <end position="22"/>
    </location>
</feature>
<dbReference type="EMBL" id="JBEWLY010000002">
    <property type="protein sequence ID" value="MET1753993.1"/>
    <property type="molecule type" value="Genomic_DNA"/>
</dbReference>
<evidence type="ECO:0000313" key="2">
    <source>
        <dbReference type="EMBL" id="MET1753993.1"/>
    </source>
</evidence>
<reference evidence="2 3" key="1">
    <citation type="submission" date="2024-07" db="EMBL/GenBank/DDBJ databases">
        <title>Novosphingobium kalidii RD2P27.</title>
        <authorList>
            <person name="Sun J.-Q."/>
        </authorList>
    </citation>
    <scope>NUCLEOTIDE SEQUENCE [LARGE SCALE GENOMIC DNA]</scope>
    <source>
        <strain evidence="2 3">RD2P27</strain>
    </source>
</reference>
<accession>A0ABV2CWL8</accession>
<evidence type="ECO:0000313" key="3">
    <source>
        <dbReference type="Proteomes" id="UP001548713"/>
    </source>
</evidence>
<dbReference type="RefSeq" id="WP_353982406.1">
    <property type="nucleotide sequence ID" value="NZ_JBEWLY010000002.1"/>
</dbReference>
<evidence type="ECO:0000256" key="1">
    <source>
        <dbReference type="SAM" id="SignalP"/>
    </source>
</evidence>
<dbReference type="Gene3D" id="3.20.20.80">
    <property type="entry name" value="Glycosidases"/>
    <property type="match status" value="1"/>
</dbReference>
<comment type="caution">
    <text evidence="2">The sequence shown here is derived from an EMBL/GenBank/DDBJ whole genome shotgun (WGS) entry which is preliminary data.</text>
</comment>
<protein>
    <recommendedName>
        <fullName evidence="4">Glycosyl hydrolase family 79</fullName>
    </recommendedName>
</protein>
<organism evidence="2 3">
    <name type="scientific">Novosphingobium kalidii</name>
    <dbReference type="NCBI Taxonomy" id="3230299"/>
    <lineage>
        <taxon>Bacteria</taxon>
        <taxon>Pseudomonadati</taxon>
        <taxon>Pseudomonadota</taxon>
        <taxon>Alphaproteobacteria</taxon>
        <taxon>Sphingomonadales</taxon>
        <taxon>Sphingomonadaceae</taxon>
        <taxon>Novosphingobium</taxon>
    </lineage>
</organism>
<feature type="chain" id="PRO_5047458151" description="Glycosyl hydrolase family 79" evidence="1">
    <location>
        <begin position="23"/>
        <end position="530"/>
    </location>
</feature>
<dbReference type="Pfam" id="PF03662">
    <property type="entry name" value="Glyco_hydro_79n"/>
    <property type="match status" value="1"/>
</dbReference>
<sequence>MIYRQKTVVAAGLSMLAAACVANGPKVPSESSVRSATVQAESLPLVRTMDERFQSFQLGFSHLTGGDTWVAYDKMPPEAVKERQYTGNLSAVREPRAPTDLSNRRFRNLVAGLGPLYIRYGGTTTNTVYFQDNDDPKLTEAPAGYKTVLTRKRWREALDFAKAVNAKIYTGFSVGHGVRNEAGLWTPVHAKAWLDYNKSIGGEIYAAELFNEPNMEGHGDDRLGKDYTQREFARDYAIFRKFITEADPRIKLVGPSDVETGGGSMDGTPGTADYLTAEPRPKFDIISYHFYPAIAERCAGPDSPRGIKVENALSEEYLARQDAPLEDRKALRDRFAPGAPIWNTETGGAACGGTRWQTSFLDTFRFIDTQARLAKAGMDAIFTHAILSGSNGVIDEKTFTPNADYWAALLWRKLVGTQVLDAGPTKPGLHVYAHCLRGTPGGVTLMAINLKPSTATIKASASAEVYALTSPDLMSKTVLLNGKPLELRADDTLPAITPVKQDGGSVLLAGHSVSFIALPNAGNPSCTSAL</sequence>
<name>A0ABV2CWL8_9SPHN</name>
<proteinExistence type="predicted"/>
<keyword evidence="1" id="KW-0732">Signal</keyword>
<gene>
    <name evidence="2" type="ORF">ABVV53_00725</name>
</gene>
<keyword evidence="3" id="KW-1185">Reference proteome</keyword>
<dbReference type="SUPFAM" id="SSF51445">
    <property type="entry name" value="(Trans)glycosidases"/>
    <property type="match status" value="1"/>
</dbReference>
<dbReference type="PANTHER" id="PTHR46145">
    <property type="entry name" value="HEPARANASE"/>
    <property type="match status" value="1"/>
</dbReference>
<evidence type="ECO:0008006" key="4">
    <source>
        <dbReference type="Google" id="ProtNLM"/>
    </source>
</evidence>
<dbReference type="InterPro" id="IPR005199">
    <property type="entry name" value="Glyco_hydro_79"/>
</dbReference>
<dbReference type="InterPro" id="IPR017853">
    <property type="entry name" value="GH"/>
</dbReference>